<feature type="compositionally biased region" description="Polar residues" evidence="2">
    <location>
        <begin position="32"/>
        <end position="41"/>
    </location>
</feature>
<comment type="caution">
    <text evidence="4">The sequence shown here is derived from an EMBL/GenBank/DDBJ whole genome shotgun (WGS) entry which is preliminary data.</text>
</comment>
<protein>
    <submittedName>
        <fullName evidence="4">Uncharacterized protein</fullName>
    </submittedName>
</protein>
<feature type="region of interest" description="Disordered" evidence="2">
    <location>
        <begin position="1"/>
        <end position="47"/>
    </location>
</feature>
<feature type="region of interest" description="Disordered" evidence="2">
    <location>
        <begin position="1876"/>
        <end position="1920"/>
    </location>
</feature>
<feature type="coiled-coil region" evidence="1">
    <location>
        <begin position="865"/>
        <end position="938"/>
    </location>
</feature>
<proteinExistence type="predicted"/>
<feature type="coiled-coil region" evidence="1">
    <location>
        <begin position="355"/>
        <end position="451"/>
    </location>
</feature>
<evidence type="ECO:0000313" key="5">
    <source>
        <dbReference type="Proteomes" id="UP001237642"/>
    </source>
</evidence>
<evidence type="ECO:0000256" key="2">
    <source>
        <dbReference type="SAM" id="MobiDB-lite"/>
    </source>
</evidence>
<evidence type="ECO:0000256" key="1">
    <source>
        <dbReference type="SAM" id="Coils"/>
    </source>
</evidence>
<feature type="coiled-coil region" evidence="1">
    <location>
        <begin position="1283"/>
        <end position="1425"/>
    </location>
</feature>
<keyword evidence="3" id="KW-0812">Transmembrane</keyword>
<feature type="transmembrane region" description="Helical" evidence="3">
    <location>
        <begin position="1997"/>
        <end position="2014"/>
    </location>
</feature>
<keyword evidence="3" id="KW-0472">Membrane</keyword>
<feature type="coiled-coil region" evidence="1">
    <location>
        <begin position="664"/>
        <end position="698"/>
    </location>
</feature>
<name>A0AAD8JGV8_9APIA</name>
<dbReference type="PANTHER" id="PTHR43939">
    <property type="entry name" value="COILED-COIL DOMAIN-CONTAINING PROTEIN 158"/>
    <property type="match status" value="1"/>
</dbReference>
<organism evidence="4 5">
    <name type="scientific">Heracleum sosnowskyi</name>
    <dbReference type="NCBI Taxonomy" id="360622"/>
    <lineage>
        <taxon>Eukaryota</taxon>
        <taxon>Viridiplantae</taxon>
        <taxon>Streptophyta</taxon>
        <taxon>Embryophyta</taxon>
        <taxon>Tracheophyta</taxon>
        <taxon>Spermatophyta</taxon>
        <taxon>Magnoliopsida</taxon>
        <taxon>eudicotyledons</taxon>
        <taxon>Gunneridae</taxon>
        <taxon>Pentapetalae</taxon>
        <taxon>asterids</taxon>
        <taxon>campanulids</taxon>
        <taxon>Apiales</taxon>
        <taxon>Apiaceae</taxon>
        <taxon>Apioideae</taxon>
        <taxon>apioid superclade</taxon>
        <taxon>Tordylieae</taxon>
        <taxon>Tordyliinae</taxon>
        <taxon>Heracleum</taxon>
    </lineage>
</organism>
<reference evidence="4" key="2">
    <citation type="submission" date="2023-05" db="EMBL/GenBank/DDBJ databases">
        <authorList>
            <person name="Schelkunov M.I."/>
        </authorList>
    </citation>
    <scope>NUCLEOTIDE SEQUENCE</scope>
    <source>
        <strain evidence="4">Hsosn_3</strain>
        <tissue evidence="4">Leaf</tissue>
    </source>
</reference>
<feature type="coiled-coil region" evidence="1">
    <location>
        <begin position="1066"/>
        <end position="1156"/>
    </location>
</feature>
<keyword evidence="5" id="KW-1185">Reference proteome</keyword>
<dbReference type="PANTHER" id="PTHR43939:SF68">
    <property type="entry name" value="CENTROSOMAL PROTEIN OF 290 KDA-LIKE"/>
    <property type="match status" value="1"/>
</dbReference>
<gene>
    <name evidence="4" type="ORF">POM88_002834</name>
</gene>
<feature type="compositionally biased region" description="Acidic residues" evidence="2">
    <location>
        <begin position="1"/>
        <end position="11"/>
    </location>
</feature>
<dbReference type="Proteomes" id="UP001237642">
    <property type="component" value="Unassembled WGS sequence"/>
</dbReference>
<sequence length="2015" mass="228884">MSGNYDSEELLDGSREASSAEGSAEGEDGSVLVNSVDSPNQVERIDQDDGVLVMGVDTIPDEQNEGKVVEDGGKDDMFVDCPDELVSFDGRIGVADNIEATEISESPQGFEGYSASFDISDKGGAGDDLTGELEHLRAMLEKTVGEKESFARESEAERRSLAQGLANLHHQLSALSTQGSLVNENDSGFVNQYDPENWVGEKSVVSDDTPLQDMIYDCFKFVKKALDDRAQTQGTISELHSMLHKKDQDIQELSARISEPSLQQDTEAIANRVLGCIASAFAQEELLNESFTQKMCHIESATLFLIEKYNSFLYETDLLRQCITNERSDHILQDDVGSIFLNAREELIEVRRKEFELAQKVMELEEKNLKQMEELLRGREAIEMANTEIQKTKVELEHEKARFNNTKEKLSLAVTKGKALVQHRDSLKQSLADKTNELERCRIEIQEKTSALEAAELCKKELIKSEMLAASLDEERSERNSVIESCERVLLESSLPEELQSIDIIRKVQWLANEKNKLMGTLQDMAIITREAANEEIERLTALILVETQEKHYLQEELEDLRYKYDQIVEKEYQNSLEKDRVVRLLHDASGIAMYSAEGSPSDIGFMIEQCFGKLKDQTSASIESSHLEGEVFEKMQSLLYTRDQEAMLFEEILEEDILHRSEVNRLVNKVAVLSQELRESRDENDSLHRTLSRSEEKATLLREKLSMAVKKGKGLVQERENLKQLLDRTREIARDHIDRLTASILTETQQNNYLLDELEDLRSKYKEIIESEQHISLEKNRLVRMLHEASGIAMNDSEEPHSDMDNIVDRCFGKLREQNRVSTESAQVDLKLFERIQSLLYTRDQEAMLFEIILEDDMLDRSQVNDLTNKISALSEELNDLKDERDSLQNLLSHSEEKTIILREDLSSAFKERTELVQEQEDIKQLLDKTREAAQTEIDHLTSAILAETLEKHYFEEVFEDLRYKYGGILEKEHQISLERDRVVRMLQEASGMALNDPEEIHSGMDSVIDQCFVKLKEQTKFSVESSQVENKIIKRIKSLLYIRDFEAMLFETLLEEEILNKSEVKHLSNKIAVISEELQVLKDEKDSLRNDLSRSEEKATLLREKLSMAVKKGKGLVQERENLKQLLGEKNASIENLKLELEQQEVSLTDYRTEIHKLSSVADCVAKLEFDLNAVKEERGQLEQFLAESNKMLQRLIGSIESITFLDGPSIEEPAEKVQRLAGYISECEAAKAQAQHELELIKEEIATKFSELALADTKISVLVNEKEDAQVGKFATEAELQKVKEEASFLSSELAEACKTIKSLEDAMSQAQTNLSLLAEENSMAQLGRTNLESEIEKLKEVAGMQARELADASSSIKSYEEAIQKAENTMFDLGGEKEDAAHEIEDLKSRLNICMQELGDRQNAEQEILNLKSQLNACMQELAGTRSTKGIGSPELYGHLSSLQLLLKDESTLSLLRQSFQNKFVDLKNIDHILSDIKDHLKDMDTNAQQTIPISEEDLFALNRFPEDIHNIENIEMDDGELTTADDDNFTSSIGKTVDNLQLKHKILADVCVRSSSFMDNLIASLSKKLVATRDEFLVVSEQMKALKKHMHNMEMDKQAQEQYMGTMVENLQNNLKESRTVFEKAVEERNIYQSRVCKLEADLEALEILCSEMRHKLGEHQAEERKWQERETELVSLYSHLKNKKETEDPLLSAFQLKSLFKKIDGIKIPFTEFEVDEFEAQDPDHVKKLFYIVDCVGGLQREMASVSRNNELQQSIIKDQAIEIEHLKEEASEYIIYKKDYEKLRHDLAKGLENIIDNLAGNEVVGTQKTADVMEQLPLLEKLVTAIILESENSKSKAQELGTKILKTQEVVDELSSKVKFFEESKQGREASVGSIQERGGFEAQSLPPRSEISEIDDAGPPVNIPIPPGPSKSQVRSLRKGSSDHLAINIDSESDRLISKKDTAEDKGHVFKSLNTSGLVPRQGRTIADRIDGIWVAGDRALMGRPRARIGVIAYWLFLNIWLLSYIL</sequence>
<feature type="coiled-coil region" evidence="1">
    <location>
        <begin position="1613"/>
        <end position="1668"/>
    </location>
</feature>
<keyword evidence="1" id="KW-0175">Coiled coil</keyword>
<evidence type="ECO:0000256" key="3">
    <source>
        <dbReference type="SAM" id="Phobius"/>
    </source>
</evidence>
<reference evidence="4" key="1">
    <citation type="submission" date="2023-02" db="EMBL/GenBank/DDBJ databases">
        <title>Genome of toxic invasive species Heracleum sosnowskyi carries increased number of genes despite the absence of recent whole-genome duplications.</title>
        <authorList>
            <person name="Schelkunov M."/>
            <person name="Shtratnikova V."/>
            <person name="Makarenko M."/>
            <person name="Klepikova A."/>
            <person name="Omelchenko D."/>
            <person name="Novikova G."/>
            <person name="Obukhova E."/>
            <person name="Bogdanov V."/>
            <person name="Penin A."/>
            <person name="Logacheva M."/>
        </authorList>
    </citation>
    <scope>NUCLEOTIDE SEQUENCE</scope>
    <source>
        <strain evidence="4">Hsosn_3</strain>
        <tissue evidence="4">Leaf</tissue>
    </source>
</reference>
<accession>A0AAD8JGV8</accession>
<dbReference type="EMBL" id="JAUIZM010000001">
    <property type="protein sequence ID" value="KAK1403229.1"/>
    <property type="molecule type" value="Genomic_DNA"/>
</dbReference>
<evidence type="ECO:0000313" key="4">
    <source>
        <dbReference type="EMBL" id="KAK1403229.1"/>
    </source>
</evidence>
<keyword evidence="3" id="KW-1133">Transmembrane helix</keyword>